<evidence type="ECO:0000256" key="3">
    <source>
        <dbReference type="SAM" id="MobiDB-lite"/>
    </source>
</evidence>
<feature type="compositionally biased region" description="Low complexity" evidence="3">
    <location>
        <begin position="522"/>
        <end position="531"/>
    </location>
</feature>
<keyword evidence="6" id="KW-1185">Reference proteome</keyword>
<dbReference type="GO" id="GO:0006979">
    <property type="term" value="P:response to oxidative stress"/>
    <property type="evidence" value="ECO:0007669"/>
    <property type="project" value="InterPro"/>
</dbReference>
<comment type="caution">
    <text evidence="5">The sequence shown here is derived from an EMBL/GenBank/DDBJ whole genome shotgun (WGS) entry which is preliminary data.</text>
</comment>
<dbReference type="EMBL" id="JACEFO010002121">
    <property type="protein sequence ID" value="KAF8680630.1"/>
    <property type="molecule type" value="Genomic_DNA"/>
</dbReference>
<proteinExistence type="inferred from homology"/>
<feature type="domain" description="Plant heme peroxidase family profile" evidence="4">
    <location>
        <begin position="81"/>
        <end position="188"/>
    </location>
</feature>
<feature type="region of interest" description="Disordered" evidence="3">
    <location>
        <begin position="497"/>
        <end position="532"/>
    </location>
</feature>
<feature type="compositionally biased region" description="Low complexity" evidence="3">
    <location>
        <begin position="355"/>
        <end position="365"/>
    </location>
</feature>
<dbReference type="Gene3D" id="1.10.420.10">
    <property type="entry name" value="Peroxidase, domain 2"/>
    <property type="match status" value="1"/>
</dbReference>
<dbReference type="InterPro" id="IPR010255">
    <property type="entry name" value="Haem_peroxidase_sf"/>
</dbReference>
<feature type="compositionally biased region" description="Basic residues" evidence="3">
    <location>
        <begin position="1"/>
        <end position="12"/>
    </location>
</feature>
<sequence>MPPKKNRRRNHQHLSTPRREKEKASATAKHPLDQYEDTRKREVAKHPPDGTDLSNPSEASKKFPLRAYVHHEDHTTRRIAAHCASYQGHIYYNDTNINQAFARSLQASCPAASGGGANVRQRLHFNNLLSQKGLLHSDQELFNGASTDNIPVGIQQRLRDGHGEHGYMGNIRDAGTDQDHMLRGELNQAMALRTLPDPTAPNPTAHVSYPHVVRPTYLFAHRASTHRCRLLALVWNLHALASCPPACSFFDYASVFSSLAIDLVNRRPTPPPASPWKDELGQLPHPASYCRPHGIAAQRPHLLRTARSYAVALASPPVGMLPPVQEKKFLCGLKDVHHLPHELRCVPQLVHRPDSSSGTTHSVSSDLCPGGDTDDTSPIDLLPTSVPIPAPIPVSTPATTPPDAPMPAPTSEPTTPTPAPMLAPPPPPLSCPSGLTLGEYVEDIAPYGEAGFLLLPSRAHPEKSAPDLVVVAFAAATVICALPRLRLVRRLVSSPHLQDRRVEEERAPAACTPPPVAPSSPSPGQQQQQHAAYRKARKNLAAATGSRTIPRRPLPRRALVDVLIHALRLAYHTPHSPAMSIHLLYLAYVLHDILPFKRDKIAGGLLMWTEGRANAQRFTVDVDTAATLQTKAGERKKSNARRTIYGPMGRERHGPPWVLHGARVAYNVATKKIRVCLVGEPNGTEPLGALFGSRTAIPSKEYSPDIRDNLVPEKTSNELVPIRRTGGQRRCLLEPAAAGGGNGRAVEVKAAGRPGRDGAARRRQDGWRDGIAGRSPIALVKTEPWLGRYAAWRCSSGDRARWSSGGGAANRASSKLRLRWRTEPAMPLGVCVCWLLQGRPRPTIAGSLS</sequence>
<dbReference type="GO" id="GO:0004601">
    <property type="term" value="F:peroxidase activity"/>
    <property type="evidence" value="ECO:0007669"/>
    <property type="project" value="InterPro"/>
</dbReference>
<evidence type="ECO:0000256" key="2">
    <source>
        <dbReference type="RuleBase" id="RU004241"/>
    </source>
</evidence>
<dbReference type="OrthoDB" id="2113341at2759"/>
<accession>A0A835B7E2</accession>
<protein>
    <recommendedName>
        <fullName evidence="4">Plant heme peroxidase family profile domain-containing protein</fullName>
    </recommendedName>
</protein>
<feature type="compositionally biased region" description="Basic and acidic residues" evidence="3">
    <location>
        <begin position="497"/>
        <end position="507"/>
    </location>
</feature>
<feature type="compositionally biased region" description="Basic and acidic residues" evidence="3">
    <location>
        <begin position="17"/>
        <end position="49"/>
    </location>
</feature>
<dbReference type="AlphaFoldDB" id="A0A835B7E2"/>
<feature type="region of interest" description="Disordered" evidence="3">
    <location>
        <begin position="1"/>
        <end position="61"/>
    </location>
</feature>
<feature type="compositionally biased region" description="Pro residues" evidence="3">
    <location>
        <begin position="511"/>
        <end position="521"/>
    </location>
</feature>
<feature type="compositionally biased region" description="Pro residues" evidence="3">
    <location>
        <begin position="386"/>
        <end position="421"/>
    </location>
</feature>
<gene>
    <name evidence="5" type="ORF">HU200_045659</name>
</gene>
<evidence type="ECO:0000256" key="1">
    <source>
        <dbReference type="ARBA" id="ARBA00022837"/>
    </source>
</evidence>
<feature type="region of interest" description="Disordered" evidence="3">
    <location>
        <begin position="352"/>
        <end position="421"/>
    </location>
</feature>
<evidence type="ECO:0000313" key="6">
    <source>
        <dbReference type="Proteomes" id="UP000636709"/>
    </source>
</evidence>
<dbReference type="Proteomes" id="UP000636709">
    <property type="component" value="Unassembled WGS sequence"/>
</dbReference>
<name>A0A835B7E2_9POAL</name>
<dbReference type="Pfam" id="PF00141">
    <property type="entry name" value="peroxidase"/>
    <property type="match status" value="1"/>
</dbReference>
<dbReference type="InterPro" id="IPR002016">
    <property type="entry name" value="Haem_peroxidase"/>
</dbReference>
<evidence type="ECO:0000313" key="5">
    <source>
        <dbReference type="EMBL" id="KAF8680630.1"/>
    </source>
</evidence>
<comment type="similarity">
    <text evidence="2">Belongs to the peroxidase family.</text>
</comment>
<keyword evidence="1" id="KW-0106">Calcium</keyword>
<organism evidence="5 6">
    <name type="scientific">Digitaria exilis</name>
    <dbReference type="NCBI Taxonomy" id="1010633"/>
    <lineage>
        <taxon>Eukaryota</taxon>
        <taxon>Viridiplantae</taxon>
        <taxon>Streptophyta</taxon>
        <taxon>Embryophyta</taxon>
        <taxon>Tracheophyta</taxon>
        <taxon>Spermatophyta</taxon>
        <taxon>Magnoliopsida</taxon>
        <taxon>Liliopsida</taxon>
        <taxon>Poales</taxon>
        <taxon>Poaceae</taxon>
        <taxon>PACMAD clade</taxon>
        <taxon>Panicoideae</taxon>
        <taxon>Panicodae</taxon>
        <taxon>Paniceae</taxon>
        <taxon>Anthephorinae</taxon>
        <taxon>Digitaria</taxon>
    </lineage>
</organism>
<evidence type="ECO:0000259" key="4">
    <source>
        <dbReference type="PROSITE" id="PS50873"/>
    </source>
</evidence>
<dbReference type="PROSITE" id="PS50873">
    <property type="entry name" value="PEROXIDASE_4"/>
    <property type="match status" value="1"/>
</dbReference>
<dbReference type="SUPFAM" id="SSF48113">
    <property type="entry name" value="Heme-dependent peroxidases"/>
    <property type="match status" value="1"/>
</dbReference>
<reference evidence="5" key="1">
    <citation type="submission" date="2020-07" db="EMBL/GenBank/DDBJ databases">
        <title>Genome sequence and genetic diversity analysis of an under-domesticated orphan crop, white fonio (Digitaria exilis).</title>
        <authorList>
            <person name="Bennetzen J.L."/>
            <person name="Chen S."/>
            <person name="Ma X."/>
            <person name="Wang X."/>
            <person name="Yssel A.E.J."/>
            <person name="Chaluvadi S.R."/>
            <person name="Johnson M."/>
            <person name="Gangashetty P."/>
            <person name="Hamidou F."/>
            <person name="Sanogo M.D."/>
            <person name="Zwaenepoel A."/>
            <person name="Wallace J."/>
            <person name="Van De Peer Y."/>
            <person name="Van Deynze A."/>
        </authorList>
    </citation>
    <scope>NUCLEOTIDE SEQUENCE</scope>
    <source>
        <tissue evidence="5">Leaves</tissue>
    </source>
</reference>
<dbReference type="GO" id="GO:0020037">
    <property type="term" value="F:heme binding"/>
    <property type="evidence" value="ECO:0007669"/>
    <property type="project" value="InterPro"/>
</dbReference>